<accession>V8P3R0</accession>
<evidence type="ECO:0000313" key="1">
    <source>
        <dbReference type="EMBL" id="ETE68653.1"/>
    </source>
</evidence>
<dbReference type="Proteomes" id="UP000018936">
    <property type="component" value="Unassembled WGS sequence"/>
</dbReference>
<reference evidence="1 2" key="1">
    <citation type="journal article" date="2013" name="Proc. Natl. Acad. Sci. U.S.A.">
        <title>The king cobra genome reveals dynamic gene evolution and adaptation in the snake venom system.</title>
        <authorList>
            <person name="Vonk F.J."/>
            <person name="Casewell N.R."/>
            <person name="Henkel C.V."/>
            <person name="Heimberg A.M."/>
            <person name="Jansen H.J."/>
            <person name="McCleary R.J."/>
            <person name="Kerkkamp H.M."/>
            <person name="Vos R.A."/>
            <person name="Guerreiro I."/>
            <person name="Calvete J.J."/>
            <person name="Wuster W."/>
            <person name="Woods A.E."/>
            <person name="Logan J.M."/>
            <person name="Harrison R.A."/>
            <person name="Castoe T.A."/>
            <person name="de Koning A.P."/>
            <person name="Pollock D.D."/>
            <person name="Yandell M."/>
            <person name="Calderon D."/>
            <person name="Renjifo C."/>
            <person name="Currier R.B."/>
            <person name="Salgado D."/>
            <person name="Pla D."/>
            <person name="Sanz L."/>
            <person name="Hyder A.S."/>
            <person name="Ribeiro J.M."/>
            <person name="Arntzen J.W."/>
            <person name="van den Thillart G.E."/>
            <person name="Boetzer M."/>
            <person name="Pirovano W."/>
            <person name="Dirks R.P."/>
            <person name="Spaink H.P."/>
            <person name="Duboule D."/>
            <person name="McGlinn E."/>
            <person name="Kini R.M."/>
            <person name="Richardson M.K."/>
        </authorList>
    </citation>
    <scope>NUCLEOTIDE SEQUENCE</scope>
    <source>
        <tissue evidence="1">Blood</tissue>
    </source>
</reference>
<gene>
    <name evidence="1" type="ORF">L345_05550</name>
</gene>
<dbReference type="AlphaFoldDB" id="V8P3R0"/>
<dbReference type="EMBL" id="AZIM01000967">
    <property type="protein sequence ID" value="ETE68653.1"/>
    <property type="molecule type" value="Genomic_DNA"/>
</dbReference>
<evidence type="ECO:0000313" key="2">
    <source>
        <dbReference type="Proteomes" id="UP000018936"/>
    </source>
</evidence>
<feature type="non-terminal residue" evidence="1">
    <location>
        <position position="141"/>
    </location>
</feature>
<feature type="non-terminal residue" evidence="1">
    <location>
        <position position="1"/>
    </location>
</feature>
<protein>
    <submittedName>
        <fullName evidence="1">Uncharacterized protein</fullName>
    </submittedName>
</protein>
<sequence>MGTVAYALPACVCQVYDLPAISTPAGIGRNVKLQNGEKKPRKSFARSKWLLHQKSETKQKQIKNWSTAGKAEEPRFWLTHLMTLHERWTIQFNVWKNSLRQAENIYGASQTCWPEGLGNSLLTLAREEEPAVCGCDGVQRH</sequence>
<organism evidence="1 2">
    <name type="scientific">Ophiophagus hannah</name>
    <name type="common">King cobra</name>
    <name type="synonym">Naja hannah</name>
    <dbReference type="NCBI Taxonomy" id="8665"/>
    <lineage>
        <taxon>Eukaryota</taxon>
        <taxon>Metazoa</taxon>
        <taxon>Chordata</taxon>
        <taxon>Craniata</taxon>
        <taxon>Vertebrata</taxon>
        <taxon>Euteleostomi</taxon>
        <taxon>Lepidosauria</taxon>
        <taxon>Squamata</taxon>
        <taxon>Bifurcata</taxon>
        <taxon>Unidentata</taxon>
        <taxon>Episquamata</taxon>
        <taxon>Toxicofera</taxon>
        <taxon>Serpentes</taxon>
        <taxon>Colubroidea</taxon>
        <taxon>Elapidae</taxon>
        <taxon>Elapinae</taxon>
        <taxon>Ophiophagus</taxon>
    </lineage>
</organism>
<proteinExistence type="predicted"/>
<keyword evidence="2" id="KW-1185">Reference proteome</keyword>
<comment type="caution">
    <text evidence="1">The sequence shown here is derived from an EMBL/GenBank/DDBJ whole genome shotgun (WGS) entry which is preliminary data.</text>
</comment>
<name>V8P3R0_OPHHA</name>